<evidence type="ECO:0000313" key="4">
    <source>
        <dbReference type="RefSeq" id="XP_019101991.1"/>
    </source>
</evidence>
<dbReference type="InterPro" id="IPR050354">
    <property type="entry name" value="F-box/kelch-repeat_ARATH"/>
</dbReference>
<proteinExistence type="predicted"/>
<dbReference type="Proteomes" id="UP000694864">
    <property type="component" value="Chromosome 6"/>
</dbReference>
<dbReference type="InterPro" id="IPR036047">
    <property type="entry name" value="F-box-like_dom_sf"/>
</dbReference>
<reference evidence="3" key="1">
    <citation type="journal article" date="2014" name="Nat. Commun.">
        <title>The emerging biofuel crop Camelina sativa retains a highly undifferentiated hexaploid genome structure.</title>
        <authorList>
            <person name="Kagale S."/>
            <person name="Koh C."/>
            <person name="Nixon J."/>
            <person name="Bollina V."/>
            <person name="Clarke W.E."/>
            <person name="Tuteja R."/>
            <person name="Spillane C."/>
            <person name="Robinson S.J."/>
            <person name="Links M.G."/>
            <person name="Clarke C."/>
            <person name="Higgins E.E."/>
            <person name="Huebert T."/>
            <person name="Sharpe A.G."/>
            <person name="Parkin I.A."/>
        </authorList>
    </citation>
    <scope>NUCLEOTIDE SEQUENCE [LARGE SCALE GENOMIC DNA]</scope>
    <source>
        <strain evidence="3">cv. DH55</strain>
    </source>
</reference>
<gene>
    <name evidence="4" type="primary">LOC109133384</name>
</gene>
<evidence type="ECO:0000259" key="2">
    <source>
        <dbReference type="SMART" id="SM00256"/>
    </source>
</evidence>
<protein>
    <submittedName>
        <fullName evidence="4">F-box/kelch-repeat protein At2g44700-like</fullName>
    </submittedName>
</protein>
<dbReference type="InterPro" id="IPR015915">
    <property type="entry name" value="Kelch-typ_b-propeller"/>
</dbReference>
<dbReference type="InterPro" id="IPR001810">
    <property type="entry name" value="F-box_dom"/>
</dbReference>
<organism evidence="3 4">
    <name type="scientific">Camelina sativa</name>
    <name type="common">False flax</name>
    <name type="synonym">Myagrum sativum</name>
    <dbReference type="NCBI Taxonomy" id="90675"/>
    <lineage>
        <taxon>Eukaryota</taxon>
        <taxon>Viridiplantae</taxon>
        <taxon>Streptophyta</taxon>
        <taxon>Embryophyta</taxon>
        <taxon>Tracheophyta</taxon>
        <taxon>Spermatophyta</taxon>
        <taxon>Magnoliopsida</taxon>
        <taxon>eudicotyledons</taxon>
        <taxon>Gunneridae</taxon>
        <taxon>Pentapetalae</taxon>
        <taxon>rosids</taxon>
        <taxon>malvids</taxon>
        <taxon>Brassicales</taxon>
        <taxon>Brassicaceae</taxon>
        <taxon>Camelineae</taxon>
        <taxon>Camelina</taxon>
    </lineage>
</organism>
<dbReference type="PANTHER" id="PTHR24414:SF75">
    <property type="entry name" value="F-BOX DOMAIN-CONTAINING PROTEIN"/>
    <property type="match status" value="1"/>
</dbReference>
<dbReference type="RefSeq" id="XP_019101991.1">
    <property type="nucleotide sequence ID" value="XM_019246446.1"/>
</dbReference>
<dbReference type="SUPFAM" id="SSF117281">
    <property type="entry name" value="Kelch motif"/>
    <property type="match status" value="1"/>
</dbReference>
<evidence type="ECO:0000313" key="3">
    <source>
        <dbReference type="Proteomes" id="UP000694864"/>
    </source>
</evidence>
<dbReference type="Pfam" id="PF00646">
    <property type="entry name" value="F-box"/>
    <property type="match status" value="1"/>
</dbReference>
<dbReference type="SMART" id="SM00256">
    <property type="entry name" value="FBOX"/>
    <property type="match status" value="1"/>
</dbReference>
<evidence type="ECO:0000256" key="1">
    <source>
        <dbReference type="SAM" id="MobiDB-lite"/>
    </source>
</evidence>
<dbReference type="SUPFAM" id="SSF81383">
    <property type="entry name" value="F-box domain"/>
    <property type="match status" value="1"/>
</dbReference>
<dbReference type="InterPro" id="IPR057499">
    <property type="entry name" value="Kelch_FKB95"/>
</dbReference>
<reference evidence="4" key="2">
    <citation type="submission" date="2025-08" db="UniProtKB">
        <authorList>
            <consortium name="RefSeq"/>
        </authorList>
    </citation>
    <scope>IDENTIFICATION</scope>
    <source>
        <tissue evidence="4">Leaf</tissue>
    </source>
</reference>
<name>A0ABM1RSK3_CAMSA</name>
<dbReference type="GeneID" id="109133384"/>
<keyword evidence="3" id="KW-1185">Reference proteome</keyword>
<feature type="domain" description="F-box" evidence="2">
    <location>
        <begin position="33"/>
        <end position="73"/>
    </location>
</feature>
<accession>A0ABM1RSK3</accession>
<feature type="region of interest" description="Disordered" evidence="1">
    <location>
        <begin position="1"/>
        <end position="26"/>
    </location>
</feature>
<dbReference type="PANTHER" id="PTHR24414">
    <property type="entry name" value="F-BOX/KELCH-REPEAT PROTEIN SKIP4"/>
    <property type="match status" value="1"/>
</dbReference>
<dbReference type="Pfam" id="PF25210">
    <property type="entry name" value="Kelch_FKB95"/>
    <property type="match status" value="1"/>
</dbReference>
<sequence length="244" mass="28028">MSNLAASNADERPRKTNQPPSSSLSSPISLLSLPLDMVLNVLARVPKRFYPILCCVSKKMRSLVLSPEIHETRSLLGKNSLYIFFLDEISRRPLYVYWYTLRRFMLYVLCPREGMASYDTRDGSCQRSEMPKDNWRHSGTCVIDNVLYLYFSRFGLMWYDTQLMIWRVVYGFDLGKSQCVGIAEYYGKLAILWEKPSPVNRESKEIWCTMIGLHVGIHGAAEPSQLLGIVPHCYIMRCCLSVSA</sequence>